<feature type="region of interest" description="Disordered" evidence="2">
    <location>
        <begin position="112"/>
        <end position="152"/>
    </location>
</feature>
<sequence length="906" mass="97057">MACSSSNAFHVQEVHRYIHFSFLAFNCSLWVVEWGGPGVETCIEFSLFHAIQTLQELPLALQPLIPGHTINWDLVSDIVNSCSRIYRSPKQCKIRYENVIIPREEGKILYDNNPKKQKKNKSIYRTKSNRPMKTGQLHAQDSNSTHSSLFNSKFDGMKGATAKRTPFCKQVLNNPLLKNPKHSAVLNEMNISYDKPMTPSQVALKRAERIAKEKKQQQEQQQQRQQAAAAAKAQQQQQQQQQQKQAQKAVVQPVGTGTTATVMQGAAIARGTIPKVVPAIRGTTGGSIVVNTSSTGTGGVTFATINKRMTQQLTPVVSATTGITAQTVGTLAQVVRSQGGRTTIPVTAIITTQTGRTTAGQIVSSVYTTSAQQPRAATAQTVTSTPFKNMGTVQIAFLRQQHQQQQQLKMSNELKPPESINPSINHIYYLSHKFVTSWNVPSCSNRPGPGTGASCPGPSSGPGPGCTTTGATSSPYQSGIAVSQLLWDDHNPTTAFCPAATEAVVFCHFVTCSIQLAQKLRSPEMQALLKQQAHLRAVKGLTVSSVSSVASQAPTQIKQQAVTVAAQPGTLKTLTLPQGTTVSGAGGAGTTSQKVNFLQLVSMPKQAHKVGTAQQQQLSLGRVQQVTTAPGQAATQNATLVQRVVTSQVRPQVQTVRQQLQQSHKRNQGATTLSIQQAGKPVTIIPHGGAVLTANPKVSTSVSGQTYSQLMANSNKVLTQLVQQAGQNAPSQQLARIITQPAVTSLQQQQAKQQQQVAAAAAAAGQNVTQAIIIQEEPSPTTVPNTIAATTQQAVTTASSLTVVAQPQPKQLVVTTTLLAQWWPPPRDATPATSAPPPSHDITIKEEEVTEEVGEAGEDQGSSKDSPAVGRHRTHETTKALTEWKSVITESTSSVSELVEYSQNNT</sequence>
<dbReference type="GO" id="GO:0035267">
    <property type="term" value="C:NuA4 histone acetyltransferase complex"/>
    <property type="evidence" value="ECO:0007669"/>
    <property type="project" value="TreeGrafter"/>
</dbReference>
<gene>
    <name evidence="3" type="ORF">BSL78_09339</name>
</gene>
<dbReference type="AlphaFoldDB" id="A0A2G8L0G2"/>
<evidence type="ECO:0000256" key="1">
    <source>
        <dbReference type="SAM" id="Coils"/>
    </source>
</evidence>
<reference evidence="3 4" key="1">
    <citation type="journal article" date="2017" name="PLoS Biol.">
        <title>The sea cucumber genome provides insights into morphological evolution and visceral regeneration.</title>
        <authorList>
            <person name="Zhang X."/>
            <person name="Sun L."/>
            <person name="Yuan J."/>
            <person name="Sun Y."/>
            <person name="Gao Y."/>
            <person name="Zhang L."/>
            <person name="Li S."/>
            <person name="Dai H."/>
            <person name="Hamel J.F."/>
            <person name="Liu C."/>
            <person name="Yu Y."/>
            <person name="Liu S."/>
            <person name="Lin W."/>
            <person name="Guo K."/>
            <person name="Jin S."/>
            <person name="Xu P."/>
            <person name="Storey K.B."/>
            <person name="Huan P."/>
            <person name="Zhang T."/>
            <person name="Zhou Y."/>
            <person name="Zhang J."/>
            <person name="Lin C."/>
            <person name="Li X."/>
            <person name="Xing L."/>
            <person name="Huo D."/>
            <person name="Sun M."/>
            <person name="Wang L."/>
            <person name="Mercier A."/>
            <person name="Li F."/>
            <person name="Yang H."/>
            <person name="Xiang J."/>
        </authorList>
    </citation>
    <scope>NUCLEOTIDE SEQUENCE [LARGE SCALE GENOMIC DNA]</scope>
    <source>
        <strain evidence="3">Shaxun</strain>
        <tissue evidence="3">Muscle</tissue>
    </source>
</reference>
<dbReference type="EMBL" id="MRZV01000274">
    <property type="protein sequence ID" value="PIK53749.1"/>
    <property type="molecule type" value="Genomic_DNA"/>
</dbReference>
<dbReference type="GO" id="GO:0006281">
    <property type="term" value="P:DNA repair"/>
    <property type="evidence" value="ECO:0007669"/>
    <property type="project" value="TreeGrafter"/>
</dbReference>
<keyword evidence="3" id="KW-0067">ATP-binding</keyword>
<feature type="compositionally biased region" description="Acidic residues" evidence="2">
    <location>
        <begin position="848"/>
        <end position="858"/>
    </location>
</feature>
<feature type="coiled-coil region" evidence="1">
    <location>
        <begin position="204"/>
        <end position="250"/>
    </location>
</feature>
<dbReference type="PANTHER" id="PTHR46459">
    <property type="entry name" value="E1A-BINDING PROTEIN P400-RELATED"/>
    <property type="match status" value="1"/>
</dbReference>
<keyword evidence="3" id="KW-0347">Helicase</keyword>
<name>A0A2G8L0G2_STIJA</name>
<evidence type="ECO:0000256" key="2">
    <source>
        <dbReference type="SAM" id="MobiDB-lite"/>
    </source>
</evidence>
<feature type="compositionally biased region" description="Pro residues" evidence="2">
    <location>
        <begin position="824"/>
        <end position="839"/>
    </location>
</feature>
<dbReference type="STRING" id="307972.A0A2G8L0G2"/>
<keyword evidence="4" id="KW-1185">Reference proteome</keyword>
<dbReference type="PANTHER" id="PTHR46459:SF1">
    <property type="entry name" value="E1A-BINDING PROTEIN P400"/>
    <property type="match status" value="1"/>
</dbReference>
<feature type="region of interest" description="Disordered" evidence="2">
    <location>
        <begin position="824"/>
        <end position="882"/>
    </location>
</feature>
<dbReference type="GO" id="GO:0003682">
    <property type="term" value="F:chromatin binding"/>
    <property type="evidence" value="ECO:0007669"/>
    <property type="project" value="TreeGrafter"/>
</dbReference>
<dbReference type="GO" id="GO:0004386">
    <property type="term" value="F:helicase activity"/>
    <property type="evidence" value="ECO:0007669"/>
    <property type="project" value="UniProtKB-KW"/>
</dbReference>
<dbReference type="GO" id="GO:0000812">
    <property type="term" value="C:Swr1 complex"/>
    <property type="evidence" value="ECO:0007669"/>
    <property type="project" value="TreeGrafter"/>
</dbReference>
<organism evidence="3 4">
    <name type="scientific">Stichopus japonicus</name>
    <name type="common">Sea cucumber</name>
    <dbReference type="NCBI Taxonomy" id="307972"/>
    <lineage>
        <taxon>Eukaryota</taxon>
        <taxon>Metazoa</taxon>
        <taxon>Echinodermata</taxon>
        <taxon>Eleutherozoa</taxon>
        <taxon>Echinozoa</taxon>
        <taxon>Holothuroidea</taxon>
        <taxon>Aspidochirotacea</taxon>
        <taxon>Aspidochirotida</taxon>
        <taxon>Stichopodidae</taxon>
        <taxon>Apostichopus</taxon>
    </lineage>
</organism>
<evidence type="ECO:0000313" key="3">
    <source>
        <dbReference type="EMBL" id="PIK53749.1"/>
    </source>
</evidence>
<feature type="region of interest" description="Disordered" evidence="2">
    <location>
        <begin position="445"/>
        <end position="472"/>
    </location>
</feature>
<feature type="compositionally biased region" description="Basic residues" evidence="2">
    <location>
        <begin position="115"/>
        <end position="130"/>
    </location>
</feature>
<evidence type="ECO:0000313" key="4">
    <source>
        <dbReference type="Proteomes" id="UP000230750"/>
    </source>
</evidence>
<accession>A0A2G8L0G2</accession>
<comment type="caution">
    <text evidence="3">The sequence shown here is derived from an EMBL/GenBank/DDBJ whole genome shotgun (WGS) entry which is preliminary data.</text>
</comment>
<dbReference type="Proteomes" id="UP000230750">
    <property type="component" value="Unassembled WGS sequence"/>
</dbReference>
<keyword evidence="3" id="KW-0378">Hydrolase</keyword>
<dbReference type="OrthoDB" id="372624at2759"/>
<proteinExistence type="predicted"/>
<keyword evidence="3" id="KW-0547">Nucleotide-binding</keyword>
<keyword evidence="1" id="KW-0175">Coiled coil</keyword>
<protein>
    <submittedName>
        <fullName evidence="3">Putative helicase domino isoform X5</fullName>
    </submittedName>
</protein>
<feature type="compositionally biased region" description="Polar residues" evidence="2">
    <location>
        <begin position="131"/>
        <end position="151"/>
    </location>
</feature>